<gene>
    <name evidence="2" type="ORF">Tci_887624</name>
</gene>
<feature type="non-terminal residue" evidence="2">
    <location>
        <position position="1"/>
    </location>
</feature>
<feature type="compositionally biased region" description="Polar residues" evidence="1">
    <location>
        <begin position="1"/>
        <end position="14"/>
    </location>
</feature>
<name>A0A699TXJ5_TANCI</name>
<dbReference type="EMBL" id="BKCJ011287969">
    <property type="protein sequence ID" value="GFD15655.1"/>
    <property type="molecule type" value="Genomic_DNA"/>
</dbReference>
<comment type="caution">
    <text evidence="2">The sequence shown here is derived from an EMBL/GenBank/DDBJ whole genome shotgun (WGS) entry which is preliminary data.</text>
</comment>
<evidence type="ECO:0000256" key="1">
    <source>
        <dbReference type="SAM" id="MobiDB-lite"/>
    </source>
</evidence>
<proteinExistence type="predicted"/>
<feature type="region of interest" description="Disordered" evidence="1">
    <location>
        <begin position="1"/>
        <end position="65"/>
    </location>
</feature>
<dbReference type="AlphaFoldDB" id="A0A699TXJ5"/>
<organism evidence="2">
    <name type="scientific">Tanacetum cinerariifolium</name>
    <name type="common">Dalmatian daisy</name>
    <name type="synonym">Chrysanthemum cinerariifolium</name>
    <dbReference type="NCBI Taxonomy" id="118510"/>
    <lineage>
        <taxon>Eukaryota</taxon>
        <taxon>Viridiplantae</taxon>
        <taxon>Streptophyta</taxon>
        <taxon>Embryophyta</taxon>
        <taxon>Tracheophyta</taxon>
        <taxon>Spermatophyta</taxon>
        <taxon>Magnoliopsida</taxon>
        <taxon>eudicotyledons</taxon>
        <taxon>Gunneridae</taxon>
        <taxon>Pentapetalae</taxon>
        <taxon>asterids</taxon>
        <taxon>campanulids</taxon>
        <taxon>Asterales</taxon>
        <taxon>Asteraceae</taxon>
        <taxon>Asteroideae</taxon>
        <taxon>Anthemideae</taxon>
        <taxon>Anthemidinae</taxon>
        <taxon>Tanacetum</taxon>
    </lineage>
</organism>
<evidence type="ECO:0000313" key="2">
    <source>
        <dbReference type="EMBL" id="GFD15655.1"/>
    </source>
</evidence>
<accession>A0A699TXJ5</accession>
<sequence length="65" mass="7697">WIQVPRTKTYQAESDQNDKMRHATADNGIPSKEIHERHRKRVITAEEVPDDRKPLQYVPKSQTDR</sequence>
<protein>
    <submittedName>
        <fullName evidence="2">Uncharacterized protein</fullName>
    </submittedName>
</protein>
<reference evidence="2" key="1">
    <citation type="journal article" date="2019" name="Sci. Rep.">
        <title>Draft genome of Tanacetum cinerariifolium, the natural source of mosquito coil.</title>
        <authorList>
            <person name="Yamashiro T."/>
            <person name="Shiraishi A."/>
            <person name="Satake H."/>
            <person name="Nakayama K."/>
        </authorList>
    </citation>
    <scope>NUCLEOTIDE SEQUENCE</scope>
</reference>